<dbReference type="Gramene" id="KMS96904">
    <property type="protein sequence ID" value="KMS96904"/>
    <property type="gene ID" value="BVRB_7g180610"/>
</dbReference>
<dbReference type="EMBL" id="KQ090354">
    <property type="protein sequence ID" value="KMS96904.1"/>
    <property type="molecule type" value="Genomic_DNA"/>
</dbReference>
<evidence type="ECO:0000256" key="1">
    <source>
        <dbReference type="SAM" id="MobiDB-lite"/>
    </source>
</evidence>
<evidence type="ECO:0000313" key="3">
    <source>
        <dbReference type="Proteomes" id="UP000035740"/>
    </source>
</evidence>
<dbReference type="Proteomes" id="UP000035740">
    <property type="component" value="Unassembled WGS sequence"/>
</dbReference>
<proteinExistence type="predicted"/>
<dbReference type="AlphaFoldDB" id="A0A0J8B6L1"/>
<organism evidence="2 3">
    <name type="scientific">Beta vulgaris subsp. vulgaris</name>
    <name type="common">Beet</name>
    <dbReference type="NCBI Taxonomy" id="3555"/>
    <lineage>
        <taxon>Eukaryota</taxon>
        <taxon>Viridiplantae</taxon>
        <taxon>Streptophyta</taxon>
        <taxon>Embryophyta</taxon>
        <taxon>Tracheophyta</taxon>
        <taxon>Spermatophyta</taxon>
        <taxon>Magnoliopsida</taxon>
        <taxon>eudicotyledons</taxon>
        <taxon>Gunneridae</taxon>
        <taxon>Pentapetalae</taxon>
        <taxon>Caryophyllales</taxon>
        <taxon>Chenopodiaceae</taxon>
        <taxon>Betoideae</taxon>
        <taxon>Beta</taxon>
    </lineage>
</organism>
<reference evidence="2 3" key="1">
    <citation type="journal article" date="2014" name="Nature">
        <title>The genome of the recently domesticated crop plant sugar beet (Beta vulgaris).</title>
        <authorList>
            <person name="Dohm J.C."/>
            <person name="Minoche A.E."/>
            <person name="Holtgrawe D."/>
            <person name="Capella-Gutierrez S."/>
            <person name="Zakrzewski F."/>
            <person name="Tafer H."/>
            <person name="Rupp O."/>
            <person name="Sorensen T.R."/>
            <person name="Stracke R."/>
            <person name="Reinhardt R."/>
            <person name="Goesmann A."/>
            <person name="Kraft T."/>
            <person name="Schulz B."/>
            <person name="Stadler P.F."/>
            <person name="Schmidt T."/>
            <person name="Gabaldon T."/>
            <person name="Lehrach H."/>
            <person name="Weisshaar B."/>
            <person name="Himmelbauer H."/>
        </authorList>
    </citation>
    <scope>NUCLEOTIDE SEQUENCE [LARGE SCALE GENOMIC DNA]</scope>
    <source>
        <tissue evidence="2">Taproot</tissue>
    </source>
</reference>
<protein>
    <submittedName>
        <fullName evidence="2">Uncharacterized protein</fullName>
    </submittedName>
</protein>
<evidence type="ECO:0000313" key="2">
    <source>
        <dbReference type="EMBL" id="KMS96904.1"/>
    </source>
</evidence>
<keyword evidence="3" id="KW-1185">Reference proteome</keyword>
<feature type="region of interest" description="Disordered" evidence="1">
    <location>
        <begin position="1"/>
        <end position="22"/>
    </location>
</feature>
<dbReference type="eggNOG" id="KOG0017">
    <property type="taxonomic scope" value="Eukaryota"/>
</dbReference>
<name>A0A0J8B6L1_BETVV</name>
<sequence length="78" mass="8812">MDPPPITPINIRSNSGNPFAKNVGIEEGEDIDVTTTTHIAARTVTRRKVSQPREKKGVNWTIEVETLLGMAWSKYYQR</sequence>
<accession>A0A0J8B6L1</accession>
<gene>
    <name evidence="2" type="ORF">BVRB_7g180610</name>
</gene>